<dbReference type="Proteomes" id="UP000314294">
    <property type="component" value="Unassembled WGS sequence"/>
</dbReference>
<dbReference type="OrthoDB" id="10585559at2759"/>
<proteinExistence type="predicted"/>
<evidence type="ECO:0000313" key="2">
    <source>
        <dbReference type="EMBL" id="TNN57764.1"/>
    </source>
</evidence>
<name>A0A4Z2GYS9_9TELE</name>
<comment type="caution">
    <text evidence="2">The sequence shown here is derived from an EMBL/GenBank/DDBJ whole genome shotgun (WGS) entry which is preliminary data.</text>
</comment>
<dbReference type="AlphaFoldDB" id="A0A4Z2GYS9"/>
<reference evidence="2 3" key="1">
    <citation type="submission" date="2019-03" db="EMBL/GenBank/DDBJ databases">
        <title>First draft genome of Liparis tanakae, snailfish: a comprehensive survey of snailfish specific genes.</title>
        <authorList>
            <person name="Kim W."/>
            <person name="Song I."/>
            <person name="Jeong J.-H."/>
            <person name="Kim D."/>
            <person name="Kim S."/>
            <person name="Ryu S."/>
            <person name="Song J.Y."/>
            <person name="Lee S.K."/>
        </authorList>
    </citation>
    <scope>NUCLEOTIDE SEQUENCE [LARGE SCALE GENOMIC DNA]</scope>
    <source>
        <tissue evidence="2">Muscle</tissue>
    </source>
</reference>
<organism evidence="2 3">
    <name type="scientific">Liparis tanakae</name>
    <name type="common">Tanaka's snailfish</name>
    <dbReference type="NCBI Taxonomy" id="230148"/>
    <lineage>
        <taxon>Eukaryota</taxon>
        <taxon>Metazoa</taxon>
        <taxon>Chordata</taxon>
        <taxon>Craniata</taxon>
        <taxon>Vertebrata</taxon>
        <taxon>Euteleostomi</taxon>
        <taxon>Actinopterygii</taxon>
        <taxon>Neopterygii</taxon>
        <taxon>Teleostei</taxon>
        <taxon>Neoteleostei</taxon>
        <taxon>Acanthomorphata</taxon>
        <taxon>Eupercaria</taxon>
        <taxon>Perciformes</taxon>
        <taxon>Cottioidei</taxon>
        <taxon>Cottales</taxon>
        <taxon>Liparidae</taxon>
        <taxon>Liparis</taxon>
    </lineage>
</organism>
<sequence length="95" mass="10159">MSHSSEGSLSRGGSSDRDLKMATSSNTSLDGGPPLHQNRIRQVGVRPSASPQHPLSCNGLARNIITGNFEDSVGVFGESLVVKKEHRQKAFGERT</sequence>
<accession>A0A4Z2GYS9</accession>
<protein>
    <submittedName>
        <fullName evidence="2">Uncharacterized protein</fullName>
    </submittedName>
</protein>
<dbReference type="EMBL" id="SRLO01000397">
    <property type="protein sequence ID" value="TNN57764.1"/>
    <property type="molecule type" value="Genomic_DNA"/>
</dbReference>
<keyword evidence="3" id="KW-1185">Reference proteome</keyword>
<feature type="compositionally biased region" description="Low complexity" evidence="1">
    <location>
        <begin position="1"/>
        <end position="13"/>
    </location>
</feature>
<evidence type="ECO:0000256" key="1">
    <source>
        <dbReference type="SAM" id="MobiDB-lite"/>
    </source>
</evidence>
<evidence type="ECO:0000313" key="3">
    <source>
        <dbReference type="Proteomes" id="UP000314294"/>
    </source>
</evidence>
<feature type="region of interest" description="Disordered" evidence="1">
    <location>
        <begin position="1"/>
        <end position="55"/>
    </location>
</feature>
<gene>
    <name evidence="2" type="ORF">EYF80_032042</name>
</gene>